<dbReference type="PANTHER" id="PTHR30419:SF8">
    <property type="entry name" value="NITROGEN ASSIMILATION TRANSCRIPTIONAL ACTIVATOR-RELATED"/>
    <property type="match status" value="1"/>
</dbReference>
<dbReference type="EMBL" id="CP002521">
    <property type="protein sequence ID" value="ADX48524.1"/>
    <property type="molecule type" value="Genomic_DNA"/>
</dbReference>
<name>F0QB29_PARA1</name>
<evidence type="ECO:0000256" key="3">
    <source>
        <dbReference type="ARBA" id="ARBA00023125"/>
    </source>
</evidence>
<dbReference type="KEGG" id="aaa:Acav_4644"/>
<dbReference type="PRINTS" id="PR00039">
    <property type="entry name" value="HTHLYSR"/>
</dbReference>
<feature type="domain" description="HTH lysR-type" evidence="5">
    <location>
        <begin position="7"/>
        <end position="64"/>
    </location>
</feature>
<evidence type="ECO:0000256" key="1">
    <source>
        <dbReference type="ARBA" id="ARBA00009437"/>
    </source>
</evidence>
<reference evidence="6" key="1">
    <citation type="submission" date="2011-02" db="EMBL/GenBank/DDBJ databases">
        <title>Complete sequence of Acidovorax avenae subsp. avenae ATCC 19860.</title>
        <authorList>
            <consortium name="US DOE Joint Genome Institute"/>
            <person name="Lucas S."/>
            <person name="Copeland A."/>
            <person name="Lapidus A."/>
            <person name="Cheng J.-F."/>
            <person name="Goodwin L."/>
            <person name="Pitluck S."/>
            <person name="Chertkov O."/>
            <person name="Held B."/>
            <person name="Detter J.C."/>
            <person name="Han C."/>
            <person name="Tapia R."/>
            <person name="Land M."/>
            <person name="Hauser L."/>
            <person name="Kyrpides N."/>
            <person name="Ivanova N."/>
            <person name="Ovchinnikova G."/>
            <person name="Pagani I."/>
            <person name="Gordon S."/>
            <person name="Woyke T."/>
        </authorList>
    </citation>
    <scope>NUCLEOTIDE SEQUENCE</scope>
    <source>
        <strain evidence="6">ATCC 19860</strain>
    </source>
</reference>
<dbReference type="GO" id="GO:0005829">
    <property type="term" value="C:cytosol"/>
    <property type="evidence" value="ECO:0007669"/>
    <property type="project" value="TreeGrafter"/>
</dbReference>
<dbReference type="PANTHER" id="PTHR30419">
    <property type="entry name" value="HTH-TYPE TRANSCRIPTIONAL REGULATOR YBHD"/>
    <property type="match status" value="1"/>
</dbReference>
<dbReference type="PROSITE" id="PS50931">
    <property type="entry name" value="HTH_LYSR"/>
    <property type="match status" value="1"/>
</dbReference>
<keyword evidence="7" id="KW-1185">Reference proteome</keyword>
<keyword evidence="2" id="KW-0805">Transcription regulation</keyword>
<evidence type="ECO:0000256" key="2">
    <source>
        <dbReference type="ARBA" id="ARBA00023015"/>
    </source>
</evidence>
<dbReference type="Gene3D" id="3.40.190.290">
    <property type="match status" value="1"/>
</dbReference>
<dbReference type="SUPFAM" id="SSF46785">
    <property type="entry name" value="Winged helix' DNA-binding domain"/>
    <property type="match status" value="1"/>
</dbReference>
<dbReference type="Pfam" id="PF03466">
    <property type="entry name" value="LysR_substrate"/>
    <property type="match status" value="1"/>
</dbReference>
<accession>F0QB29</accession>
<dbReference type="Proteomes" id="UP000002482">
    <property type="component" value="Chromosome"/>
</dbReference>
<dbReference type="SUPFAM" id="SSF53850">
    <property type="entry name" value="Periplasmic binding protein-like II"/>
    <property type="match status" value="1"/>
</dbReference>
<dbReference type="InterPro" id="IPR000847">
    <property type="entry name" value="LysR_HTH_N"/>
</dbReference>
<dbReference type="AlphaFoldDB" id="F0QB29"/>
<dbReference type="InterPro" id="IPR005119">
    <property type="entry name" value="LysR_subst-bd"/>
</dbReference>
<organism evidence="6 7">
    <name type="scientific">Paracidovorax avenae (strain ATCC 19860 / DSM 7227 / CCUG 15838 / JCM 20985 / LMG 2117 / NCPPB 1011)</name>
    <name type="common">Acidovorax avenae</name>
    <dbReference type="NCBI Taxonomy" id="643561"/>
    <lineage>
        <taxon>Bacteria</taxon>
        <taxon>Pseudomonadati</taxon>
        <taxon>Pseudomonadota</taxon>
        <taxon>Betaproteobacteria</taxon>
        <taxon>Burkholderiales</taxon>
        <taxon>Comamonadaceae</taxon>
        <taxon>Paracidovorax</taxon>
    </lineage>
</organism>
<gene>
    <name evidence="6" type="ordered locus">Acav_4644</name>
</gene>
<dbReference type="InterPro" id="IPR037405">
    <property type="entry name" value="GbpR_PBP2"/>
</dbReference>
<dbReference type="CDD" id="cd08435">
    <property type="entry name" value="PBP2_GbpR"/>
    <property type="match status" value="1"/>
</dbReference>
<comment type="similarity">
    <text evidence="1">Belongs to the LysR transcriptional regulatory family.</text>
</comment>
<evidence type="ECO:0000313" key="7">
    <source>
        <dbReference type="Proteomes" id="UP000002482"/>
    </source>
</evidence>
<dbReference type="InterPro" id="IPR050950">
    <property type="entry name" value="HTH-type_LysR_regulators"/>
</dbReference>
<dbReference type="Gene3D" id="1.10.10.10">
    <property type="entry name" value="Winged helix-like DNA-binding domain superfamily/Winged helix DNA-binding domain"/>
    <property type="match status" value="1"/>
</dbReference>
<dbReference type="GO" id="GO:0003700">
    <property type="term" value="F:DNA-binding transcription factor activity"/>
    <property type="evidence" value="ECO:0007669"/>
    <property type="project" value="InterPro"/>
</dbReference>
<evidence type="ECO:0000256" key="4">
    <source>
        <dbReference type="ARBA" id="ARBA00023163"/>
    </source>
</evidence>
<evidence type="ECO:0000313" key="6">
    <source>
        <dbReference type="EMBL" id="ADX48524.1"/>
    </source>
</evidence>
<dbReference type="GeneID" id="34237473"/>
<dbReference type="InterPro" id="IPR036390">
    <property type="entry name" value="WH_DNA-bd_sf"/>
</dbReference>
<dbReference type="Pfam" id="PF00126">
    <property type="entry name" value="HTH_1"/>
    <property type="match status" value="1"/>
</dbReference>
<proteinExistence type="inferred from homology"/>
<dbReference type="GO" id="GO:0003677">
    <property type="term" value="F:DNA binding"/>
    <property type="evidence" value="ECO:0007669"/>
    <property type="project" value="UniProtKB-KW"/>
</dbReference>
<dbReference type="InterPro" id="IPR036388">
    <property type="entry name" value="WH-like_DNA-bd_sf"/>
</dbReference>
<keyword evidence="3" id="KW-0238">DNA-binding</keyword>
<evidence type="ECO:0000259" key="5">
    <source>
        <dbReference type="PROSITE" id="PS50931"/>
    </source>
</evidence>
<dbReference type="RefSeq" id="WP_013596985.1">
    <property type="nucleotide sequence ID" value="NC_015138.1"/>
</dbReference>
<dbReference type="HOGENOM" id="CLU_039613_6_0_4"/>
<protein>
    <submittedName>
        <fullName evidence="6">Transcriptional regulator, LysR family</fullName>
    </submittedName>
</protein>
<sequence length="320" mass="34566">MPLLNRVRMRQVALMLAIEARGTLRSAAADLGMTQPAATKMLHELEDALGHPLFDRVGRGLRVNAAGRCVTQYFRGLRGGIEAMRRELDALHLGSAGKLFVGCIMAAAPDVLSDALVRLKTAYPLLTVEIAVDTSNRLMELLREGRLDVVIGRMPGRSGGDCRFRPLAEEVLSVVVATGHPLARQRSLRFSELLAYPWILQPAGSPMRDVLEQEFALHHQPLPGGLIETASILTTTNLIAHSDMVAVIPASIALRYQRHGLLRILPYTVRNRLASYGSVVRVDRPAPAALQHFLALLHAAAEPDACGEGDAPATGGAVIP</sequence>
<keyword evidence="4" id="KW-0804">Transcription</keyword>